<gene>
    <name evidence="1" type="ORF">BDV36DRAFT_263341</name>
</gene>
<keyword evidence="2" id="KW-1185">Reference proteome</keyword>
<dbReference type="EMBL" id="ML735771">
    <property type="protein sequence ID" value="KAE8415211.1"/>
    <property type="molecule type" value="Genomic_DNA"/>
</dbReference>
<protein>
    <submittedName>
        <fullName evidence="1">Uncharacterized protein</fullName>
    </submittedName>
</protein>
<name>A0ABQ6WDL9_9EURO</name>
<dbReference type="Proteomes" id="UP000325395">
    <property type="component" value="Unassembled WGS sequence"/>
</dbReference>
<organism evidence="1 2">
    <name type="scientific">Aspergillus pseudocaelatus</name>
    <dbReference type="NCBI Taxonomy" id="1825620"/>
    <lineage>
        <taxon>Eukaryota</taxon>
        <taxon>Fungi</taxon>
        <taxon>Dikarya</taxon>
        <taxon>Ascomycota</taxon>
        <taxon>Pezizomycotina</taxon>
        <taxon>Eurotiomycetes</taxon>
        <taxon>Eurotiomycetidae</taxon>
        <taxon>Eurotiales</taxon>
        <taxon>Aspergillaceae</taxon>
        <taxon>Aspergillus</taxon>
        <taxon>Aspergillus subgen. Circumdati</taxon>
    </lineage>
</organism>
<evidence type="ECO:0000313" key="2">
    <source>
        <dbReference type="Proteomes" id="UP000325395"/>
    </source>
</evidence>
<accession>A0ABQ6WDL9</accession>
<proteinExistence type="predicted"/>
<reference evidence="1 2" key="1">
    <citation type="submission" date="2019-04" db="EMBL/GenBank/DDBJ databases">
        <authorList>
            <consortium name="DOE Joint Genome Institute"/>
            <person name="Mondo S."/>
            <person name="Kjaerbolling I."/>
            <person name="Vesth T."/>
            <person name="Frisvad J.C."/>
            <person name="Nybo J.L."/>
            <person name="Theobald S."/>
            <person name="Kildgaard S."/>
            <person name="Isbrandt T."/>
            <person name="Kuo A."/>
            <person name="Sato A."/>
            <person name="Lyhne E.K."/>
            <person name="Kogle M.E."/>
            <person name="Wiebenga A."/>
            <person name="Kun R.S."/>
            <person name="Lubbers R.J."/>
            <person name="Makela M.R."/>
            <person name="Barry K."/>
            <person name="Chovatia M."/>
            <person name="Clum A."/>
            <person name="Daum C."/>
            <person name="Haridas S."/>
            <person name="He G."/>
            <person name="LaButti K."/>
            <person name="Lipzen A."/>
            <person name="Riley R."/>
            <person name="Salamov A."/>
            <person name="Simmons B.A."/>
            <person name="Magnuson J.K."/>
            <person name="Henrissat B."/>
            <person name="Mortensen U.H."/>
            <person name="Larsen T.O."/>
            <person name="Devries R.P."/>
            <person name="Grigoriev I.V."/>
            <person name="Machida M."/>
            <person name="Baker S.E."/>
            <person name="Andersen M.R."/>
            <person name="Cantor M.N."/>
            <person name="Hua S.X."/>
        </authorList>
    </citation>
    <scope>NUCLEOTIDE SEQUENCE [LARGE SCALE GENOMIC DNA]</scope>
    <source>
        <strain evidence="1 2">CBS 117616</strain>
    </source>
</reference>
<evidence type="ECO:0000313" key="1">
    <source>
        <dbReference type="EMBL" id="KAE8415211.1"/>
    </source>
</evidence>
<sequence length="62" mass="6736">MGSKANCPSLCTYMAARTIGEAVSIQQSSKSEKLTMIASMHNTASMVGWSEQPFIGVSFNYR</sequence>